<dbReference type="EMBL" id="BAABIP010000018">
    <property type="protein sequence ID" value="GAA4771995.1"/>
    <property type="molecule type" value="Genomic_DNA"/>
</dbReference>
<evidence type="ECO:0000313" key="2">
    <source>
        <dbReference type="Proteomes" id="UP001500141"/>
    </source>
</evidence>
<dbReference type="Proteomes" id="UP001500141">
    <property type="component" value="Unassembled WGS sequence"/>
</dbReference>
<dbReference type="RefSeq" id="WP_264544651.1">
    <property type="nucleotide sequence ID" value="NZ_BAABIP010000018.1"/>
</dbReference>
<dbReference type="Pfam" id="PF11751">
    <property type="entry name" value="PorP_SprF"/>
    <property type="match status" value="1"/>
</dbReference>
<protein>
    <submittedName>
        <fullName evidence="1">Type IX secretion system membrane protein PorP/SprF</fullName>
    </submittedName>
</protein>
<dbReference type="InterPro" id="IPR019861">
    <property type="entry name" value="PorP/SprF_Bacteroidetes"/>
</dbReference>
<dbReference type="NCBIfam" id="TIGR03519">
    <property type="entry name" value="T9SS_PorP_fam"/>
    <property type="match status" value="1"/>
</dbReference>
<reference evidence="2" key="1">
    <citation type="journal article" date="2019" name="Int. J. Syst. Evol. Microbiol.">
        <title>The Global Catalogue of Microorganisms (GCM) 10K type strain sequencing project: providing services to taxonomists for standard genome sequencing and annotation.</title>
        <authorList>
            <consortium name="The Broad Institute Genomics Platform"/>
            <consortium name="The Broad Institute Genome Sequencing Center for Infectious Disease"/>
            <person name="Wu L."/>
            <person name="Ma J."/>
        </authorList>
    </citation>
    <scope>NUCLEOTIDE SEQUENCE [LARGE SCALE GENOMIC DNA]</scope>
    <source>
        <strain evidence="2">JCM 18198</strain>
    </source>
</reference>
<organism evidence="1 2">
    <name type="scientific">Flavobacterium hankyongi</name>
    <dbReference type="NCBI Taxonomy" id="1176532"/>
    <lineage>
        <taxon>Bacteria</taxon>
        <taxon>Pseudomonadati</taxon>
        <taxon>Bacteroidota</taxon>
        <taxon>Flavobacteriia</taxon>
        <taxon>Flavobacteriales</taxon>
        <taxon>Flavobacteriaceae</taxon>
        <taxon>Flavobacterium</taxon>
    </lineage>
</organism>
<proteinExistence type="predicted"/>
<sequence>MEMILKKIGNTLILNLFIGISLPCFSQQDALYTNYMYNTSTINPAYAGTREALSVFGLHRSQWVGLEGAPITSSFTAHTPLGLSNTGLGISFVNDQIGPSVENNISIDFAYRILIGLNTLSFGIKGSANLLNIDYRKLDIYDMSDSKFQNNVDNQFSPNVGAGLYWYSNNHYIGLSIPSFLETKHYNDNSYSLVKERMNYYIMGGYVFSLSDDIKLKPAFLTKIVQGSKLQLDTTANLMFYDKFIIGGSYRWDAAVSILTGFQLTEKFLVGYSYDTDSNRLANYNSGSHEIFLRFELLPKQEKIYAPRFF</sequence>
<keyword evidence="2" id="KW-1185">Reference proteome</keyword>
<gene>
    <name evidence="1" type="ORF">GCM10023230_22960</name>
</gene>
<name>A0ABP9A2Z6_9FLAO</name>
<accession>A0ABP9A2Z6</accession>
<evidence type="ECO:0000313" key="1">
    <source>
        <dbReference type="EMBL" id="GAA4771995.1"/>
    </source>
</evidence>
<comment type="caution">
    <text evidence="1">The sequence shown here is derived from an EMBL/GenBank/DDBJ whole genome shotgun (WGS) entry which is preliminary data.</text>
</comment>